<dbReference type="Gene3D" id="3.40.50.2020">
    <property type="match status" value="1"/>
</dbReference>
<keyword evidence="2" id="KW-0328">Glycosyltransferase</keyword>
<dbReference type="AlphaFoldDB" id="A0A926JQT7"/>
<dbReference type="CDD" id="cd06223">
    <property type="entry name" value="PRTases_typeI"/>
    <property type="match status" value="1"/>
</dbReference>
<dbReference type="EMBL" id="JACVDC010000015">
    <property type="protein sequence ID" value="MBC9795795.1"/>
    <property type="molecule type" value="Genomic_DNA"/>
</dbReference>
<dbReference type="GO" id="GO:0016757">
    <property type="term" value="F:glycosyltransferase activity"/>
    <property type="evidence" value="ECO:0007669"/>
    <property type="project" value="UniProtKB-KW"/>
</dbReference>
<accession>A0A926JQT7</accession>
<name>A0A926JQT7_9FLAO</name>
<protein>
    <submittedName>
        <fullName evidence="2">Phosphoribosyltransferase</fullName>
    </submittedName>
</protein>
<evidence type="ECO:0000313" key="3">
    <source>
        <dbReference type="Proteomes" id="UP000653730"/>
    </source>
</evidence>
<evidence type="ECO:0000313" key="2">
    <source>
        <dbReference type="EMBL" id="MBC9795795.1"/>
    </source>
</evidence>
<reference evidence="2 3" key="1">
    <citation type="submission" date="2020-09" db="EMBL/GenBank/DDBJ databases">
        <title>Sinomicrobium weinanense sp. nov., a halophilic bacteria isolated from saline-alkali soil.</title>
        <authorList>
            <person name="Wu P."/>
            <person name="Ren H."/>
            <person name="Mei Y."/>
            <person name="Liang Y."/>
            <person name="Chen Z."/>
        </authorList>
    </citation>
    <scope>NUCLEOTIDE SEQUENCE [LARGE SCALE GENOMIC DNA]</scope>
    <source>
        <strain evidence="2 3">FJxs</strain>
    </source>
</reference>
<evidence type="ECO:0000259" key="1">
    <source>
        <dbReference type="Pfam" id="PF00156"/>
    </source>
</evidence>
<sequence>MFRDRIQAAIELTELLKPYQGQNAIILAIPRRGLPLGVVIARTLKLPLDVVLTKKISHPHNREYAIGAVSLSSVVLDDTVKKIPGSYIEGEVNSIRKILSERYRLYYPDHNPMSVRDRTAIVVDDGIATGNTMLATAELLFKEKTKKIIVAVPVASPQAIQKLEKSPYINKIICLEQPVNFYAVGAHYEVFDQVTDEEAVKLLKMANRTENV</sequence>
<dbReference type="Gene3D" id="3.30.1310.20">
    <property type="entry name" value="PRTase-like"/>
    <property type="match status" value="1"/>
</dbReference>
<keyword evidence="3" id="KW-1185">Reference proteome</keyword>
<dbReference type="SUPFAM" id="SSF53271">
    <property type="entry name" value="PRTase-like"/>
    <property type="match status" value="1"/>
</dbReference>
<dbReference type="Proteomes" id="UP000653730">
    <property type="component" value="Unassembled WGS sequence"/>
</dbReference>
<comment type="caution">
    <text evidence="2">The sequence shown here is derived from an EMBL/GenBank/DDBJ whole genome shotgun (WGS) entry which is preliminary data.</text>
</comment>
<dbReference type="Pfam" id="PF00156">
    <property type="entry name" value="Pribosyltran"/>
    <property type="match status" value="1"/>
</dbReference>
<proteinExistence type="predicted"/>
<organism evidence="2 3">
    <name type="scientific">Sinomicrobium weinanense</name>
    <dbReference type="NCBI Taxonomy" id="2842200"/>
    <lineage>
        <taxon>Bacteria</taxon>
        <taxon>Pseudomonadati</taxon>
        <taxon>Bacteroidota</taxon>
        <taxon>Flavobacteriia</taxon>
        <taxon>Flavobacteriales</taxon>
        <taxon>Flavobacteriaceae</taxon>
        <taxon>Sinomicrobium</taxon>
    </lineage>
</organism>
<keyword evidence="2" id="KW-0808">Transferase</keyword>
<feature type="domain" description="Phosphoribosyltransferase" evidence="1">
    <location>
        <begin position="17"/>
        <end position="168"/>
    </location>
</feature>
<dbReference type="RefSeq" id="WP_187964943.1">
    <property type="nucleotide sequence ID" value="NZ_JACVDC010000015.1"/>
</dbReference>
<dbReference type="InterPro" id="IPR029057">
    <property type="entry name" value="PRTase-like"/>
</dbReference>
<gene>
    <name evidence="2" type="ORF">IBL28_07450</name>
</gene>
<dbReference type="InterPro" id="IPR000836">
    <property type="entry name" value="PRTase_dom"/>
</dbReference>